<keyword evidence="2" id="KW-0645">Protease</keyword>
<dbReference type="OrthoDB" id="164170at2"/>
<accession>A0A1S1PIJ3</accession>
<evidence type="ECO:0000313" key="6">
    <source>
        <dbReference type="Proteomes" id="UP000179769"/>
    </source>
</evidence>
<dbReference type="Proteomes" id="UP000179769">
    <property type="component" value="Unassembled WGS sequence"/>
</dbReference>
<proteinExistence type="inferred from homology"/>
<dbReference type="InterPro" id="IPR000671">
    <property type="entry name" value="Peptidase_A31"/>
</dbReference>
<dbReference type="GO" id="GO:0008047">
    <property type="term" value="F:enzyme activator activity"/>
    <property type="evidence" value="ECO:0007669"/>
    <property type="project" value="InterPro"/>
</dbReference>
<evidence type="ECO:0000256" key="4">
    <source>
        <dbReference type="ARBA" id="ARBA00022801"/>
    </source>
</evidence>
<dbReference type="SUPFAM" id="SSF53163">
    <property type="entry name" value="HybD-like"/>
    <property type="match status" value="1"/>
</dbReference>
<organism evidence="5 6">
    <name type="scientific">Parafrankia soli</name>
    <dbReference type="NCBI Taxonomy" id="2599596"/>
    <lineage>
        <taxon>Bacteria</taxon>
        <taxon>Bacillati</taxon>
        <taxon>Actinomycetota</taxon>
        <taxon>Actinomycetes</taxon>
        <taxon>Frankiales</taxon>
        <taxon>Frankiaceae</taxon>
        <taxon>Parafrankia</taxon>
    </lineage>
</organism>
<evidence type="ECO:0000256" key="1">
    <source>
        <dbReference type="ARBA" id="ARBA00006814"/>
    </source>
</evidence>
<dbReference type="EMBL" id="MAXA01000252">
    <property type="protein sequence ID" value="OHV21550.1"/>
    <property type="molecule type" value="Genomic_DNA"/>
</dbReference>
<dbReference type="NCBIfam" id="TIGR00072">
    <property type="entry name" value="hydrog_prot"/>
    <property type="match status" value="1"/>
</dbReference>
<comment type="caution">
    <text evidence="5">The sequence shown here is derived from an EMBL/GenBank/DDBJ whole genome shotgun (WGS) entry which is preliminary data.</text>
</comment>
<sequence>MRLTVIGIGNLYRHDDAVGLEVARLLRRRPPPGVDVLESEGEPTSLLLAWEGADAVWIIDAADSAAPPGTVHRVEADDHALPRDVGAASTHALGLADTVEIGRGLGRLPKHVVIYAISGRDFSAGEGLDPDVAAAARTVTAAVHAETANHAAPPSMG</sequence>
<evidence type="ECO:0000256" key="2">
    <source>
        <dbReference type="ARBA" id="ARBA00022670"/>
    </source>
</evidence>
<evidence type="ECO:0008006" key="7">
    <source>
        <dbReference type="Google" id="ProtNLM"/>
    </source>
</evidence>
<protein>
    <recommendedName>
        <fullName evidence="7">Peptidase M52</fullName>
    </recommendedName>
</protein>
<reference evidence="6" key="1">
    <citation type="submission" date="2016-07" db="EMBL/GenBank/DDBJ databases">
        <title>Frankia sp. NRRL B-16219 Genome sequencing.</title>
        <authorList>
            <person name="Ghodhbane-Gtari F."/>
            <person name="Swanson E."/>
            <person name="Gueddou A."/>
            <person name="Louati M."/>
            <person name="Nouioui I."/>
            <person name="Hezbri K."/>
            <person name="Abebe-Akele F."/>
            <person name="Simpson S."/>
            <person name="Morris K."/>
            <person name="Thomas K."/>
            <person name="Gtari M."/>
            <person name="Tisa L.S."/>
        </authorList>
    </citation>
    <scope>NUCLEOTIDE SEQUENCE [LARGE SCALE GENOMIC DNA]</scope>
    <source>
        <strain evidence="6">NRRL B-16219</strain>
    </source>
</reference>
<dbReference type="PANTHER" id="PTHR30302">
    <property type="entry name" value="HYDROGENASE 1 MATURATION PROTEASE"/>
    <property type="match status" value="1"/>
</dbReference>
<dbReference type="Gene3D" id="3.40.50.1450">
    <property type="entry name" value="HybD-like"/>
    <property type="match status" value="1"/>
</dbReference>
<dbReference type="RefSeq" id="WP_071066330.1">
    <property type="nucleotide sequence ID" value="NZ_MAXA01000252.1"/>
</dbReference>
<gene>
    <name evidence="5" type="ORF">BBK14_26390</name>
</gene>
<evidence type="ECO:0000313" key="5">
    <source>
        <dbReference type="EMBL" id="OHV21550.1"/>
    </source>
</evidence>
<dbReference type="AlphaFoldDB" id="A0A1S1PIJ3"/>
<dbReference type="CDD" id="cd00518">
    <property type="entry name" value="H2MP"/>
    <property type="match status" value="1"/>
</dbReference>
<dbReference type="PANTHER" id="PTHR30302:SF1">
    <property type="entry name" value="HYDROGENASE 2 MATURATION PROTEASE"/>
    <property type="match status" value="1"/>
</dbReference>
<keyword evidence="3" id="KW-0064">Aspartyl protease</keyword>
<dbReference type="PRINTS" id="PR00446">
    <property type="entry name" value="HYDRGNUPTAKE"/>
</dbReference>
<keyword evidence="4" id="KW-0378">Hydrolase</keyword>
<dbReference type="GO" id="GO:0004190">
    <property type="term" value="F:aspartic-type endopeptidase activity"/>
    <property type="evidence" value="ECO:0007669"/>
    <property type="project" value="UniProtKB-KW"/>
</dbReference>
<evidence type="ECO:0000256" key="3">
    <source>
        <dbReference type="ARBA" id="ARBA00022750"/>
    </source>
</evidence>
<dbReference type="Pfam" id="PF01750">
    <property type="entry name" value="HycI"/>
    <property type="match status" value="1"/>
</dbReference>
<dbReference type="GO" id="GO:0016485">
    <property type="term" value="P:protein processing"/>
    <property type="evidence" value="ECO:0007669"/>
    <property type="project" value="TreeGrafter"/>
</dbReference>
<comment type="similarity">
    <text evidence="1">Belongs to the peptidase A31 family.</text>
</comment>
<dbReference type="InterPro" id="IPR023430">
    <property type="entry name" value="Pept_HybD-like_dom_sf"/>
</dbReference>
<name>A0A1S1PIJ3_9ACTN</name>
<keyword evidence="6" id="KW-1185">Reference proteome</keyword>